<keyword evidence="3" id="KW-1185">Reference proteome</keyword>
<sequence length="150" mass="17708">MSRGCTYRDELRIRAKLYEHADRYPEMACEMKRLFDLDPTRQFSPEERNLFSAAYKNVVGSRRFAHRVLSSLQKTEEGDEMTLSILLSMKKKEEEEITRLCDQVLVCPLCECLGHHFPIPDRHNPVRRTQSLLQQNVRRLQSLQSRDRPS</sequence>
<feature type="domain" description="14-3-3" evidence="2">
    <location>
        <begin position="15"/>
        <end position="105"/>
    </location>
</feature>
<dbReference type="InterPro" id="IPR023410">
    <property type="entry name" value="14-3-3_domain"/>
</dbReference>
<dbReference type="RefSeq" id="XP_029654822.1">
    <property type="nucleotide sequence ID" value="XM_029798962.1"/>
</dbReference>
<dbReference type="PANTHER" id="PTHR18860">
    <property type="entry name" value="14-3-3 PROTEIN"/>
    <property type="match status" value="1"/>
</dbReference>
<protein>
    <submittedName>
        <fullName evidence="4">14-3-3-like protein 2</fullName>
    </submittedName>
</protein>
<evidence type="ECO:0000313" key="4">
    <source>
        <dbReference type="RefSeq" id="XP_029654822.1"/>
    </source>
</evidence>
<evidence type="ECO:0000313" key="3">
    <source>
        <dbReference type="Proteomes" id="UP000515154"/>
    </source>
</evidence>
<dbReference type="AlphaFoldDB" id="A0A6P7TZY0"/>
<evidence type="ECO:0000256" key="1">
    <source>
        <dbReference type="ARBA" id="ARBA00006141"/>
    </source>
</evidence>
<accession>A0A6P7TZY0</accession>
<dbReference type="Proteomes" id="UP000515154">
    <property type="component" value="Unplaced"/>
</dbReference>
<dbReference type="Pfam" id="PF00244">
    <property type="entry name" value="14-3-3"/>
    <property type="match status" value="1"/>
</dbReference>
<reference evidence="4" key="1">
    <citation type="submission" date="2025-08" db="UniProtKB">
        <authorList>
            <consortium name="RefSeq"/>
        </authorList>
    </citation>
    <scope>IDENTIFICATION</scope>
</reference>
<dbReference type="Gene3D" id="1.20.190.20">
    <property type="entry name" value="14-3-3 domain"/>
    <property type="match status" value="1"/>
</dbReference>
<name>A0A6P7TZY0_9MOLL</name>
<comment type="similarity">
    <text evidence="1">Belongs to the 14-3-3 family.</text>
</comment>
<gene>
    <name evidence="4" type="primary">LOC115228363</name>
</gene>
<proteinExistence type="inferred from homology"/>
<dbReference type="SUPFAM" id="SSF48445">
    <property type="entry name" value="14-3-3 protein"/>
    <property type="match status" value="1"/>
</dbReference>
<organism evidence="3 4">
    <name type="scientific">Octopus sinensis</name>
    <name type="common">East Asian common octopus</name>
    <dbReference type="NCBI Taxonomy" id="2607531"/>
    <lineage>
        <taxon>Eukaryota</taxon>
        <taxon>Metazoa</taxon>
        <taxon>Spiralia</taxon>
        <taxon>Lophotrochozoa</taxon>
        <taxon>Mollusca</taxon>
        <taxon>Cephalopoda</taxon>
        <taxon>Coleoidea</taxon>
        <taxon>Octopodiformes</taxon>
        <taxon>Octopoda</taxon>
        <taxon>Incirrata</taxon>
        <taxon>Octopodidae</taxon>
        <taxon>Octopus</taxon>
    </lineage>
</organism>
<dbReference type="InterPro" id="IPR000308">
    <property type="entry name" value="14-3-3"/>
</dbReference>
<dbReference type="KEGG" id="osn:115228363"/>
<dbReference type="PRINTS" id="PR00305">
    <property type="entry name" value="1433ZETA"/>
</dbReference>
<dbReference type="InterPro" id="IPR036815">
    <property type="entry name" value="14-3-3_dom_sf"/>
</dbReference>
<evidence type="ECO:0000259" key="2">
    <source>
        <dbReference type="Pfam" id="PF00244"/>
    </source>
</evidence>